<dbReference type="PANTHER" id="PTHR43427:SF6">
    <property type="entry name" value="CHLORIDE CHANNEL PROTEIN CLC-E"/>
    <property type="match status" value="1"/>
</dbReference>
<dbReference type="PRINTS" id="PR00762">
    <property type="entry name" value="CLCHANNEL"/>
</dbReference>
<feature type="transmembrane region" description="Helical" evidence="10">
    <location>
        <begin position="152"/>
        <end position="172"/>
    </location>
</feature>
<name>A0A381WX13_9ZZZZ</name>
<keyword evidence="8" id="KW-0868">Chloride</keyword>
<evidence type="ECO:0000256" key="7">
    <source>
        <dbReference type="ARBA" id="ARBA00023173"/>
    </source>
</evidence>
<dbReference type="EMBL" id="UINC01013171">
    <property type="protein sequence ID" value="SVA57076.1"/>
    <property type="molecule type" value="Genomic_DNA"/>
</dbReference>
<dbReference type="Pfam" id="PF00654">
    <property type="entry name" value="Voltage_CLC"/>
    <property type="match status" value="1"/>
</dbReference>
<evidence type="ECO:0000256" key="1">
    <source>
        <dbReference type="ARBA" id="ARBA00004141"/>
    </source>
</evidence>
<keyword evidence="2" id="KW-0813">Transport</keyword>
<feature type="transmembrane region" description="Helical" evidence="10">
    <location>
        <begin position="12"/>
        <end position="40"/>
    </location>
</feature>
<evidence type="ECO:0000256" key="4">
    <source>
        <dbReference type="ARBA" id="ARBA00022989"/>
    </source>
</evidence>
<feature type="non-terminal residue" evidence="11">
    <location>
        <position position="209"/>
    </location>
</feature>
<comment type="subcellular location">
    <subcellularLocation>
        <location evidence="1">Membrane</location>
        <topology evidence="1">Multi-pass membrane protein</topology>
    </subcellularLocation>
</comment>
<accession>A0A381WX13</accession>
<evidence type="ECO:0000256" key="5">
    <source>
        <dbReference type="ARBA" id="ARBA00023065"/>
    </source>
</evidence>
<feature type="transmembrane region" description="Helical" evidence="10">
    <location>
        <begin position="60"/>
        <end position="80"/>
    </location>
</feature>
<proteinExistence type="predicted"/>
<dbReference type="SUPFAM" id="SSF81340">
    <property type="entry name" value="Clc chloride channel"/>
    <property type="match status" value="1"/>
</dbReference>
<dbReference type="AlphaFoldDB" id="A0A381WX13"/>
<gene>
    <name evidence="11" type="ORF">METZ01_LOCUS109930</name>
</gene>
<keyword evidence="5" id="KW-0406">Ion transport</keyword>
<keyword evidence="4 10" id="KW-1133">Transmembrane helix</keyword>
<evidence type="ECO:0000256" key="8">
    <source>
        <dbReference type="ARBA" id="ARBA00023214"/>
    </source>
</evidence>
<evidence type="ECO:0000256" key="3">
    <source>
        <dbReference type="ARBA" id="ARBA00022692"/>
    </source>
</evidence>
<dbReference type="InterPro" id="IPR014743">
    <property type="entry name" value="Cl-channel_core"/>
</dbReference>
<reference evidence="11" key="1">
    <citation type="submission" date="2018-05" db="EMBL/GenBank/DDBJ databases">
        <authorList>
            <person name="Lanie J.A."/>
            <person name="Ng W.-L."/>
            <person name="Kazmierczak K.M."/>
            <person name="Andrzejewski T.M."/>
            <person name="Davidsen T.M."/>
            <person name="Wayne K.J."/>
            <person name="Tettelin H."/>
            <person name="Glass J.I."/>
            <person name="Rusch D."/>
            <person name="Podicherti R."/>
            <person name="Tsui H.-C.T."/>
            <person name="Winkler M.E."/>
        </authorList>
    </citation>
    <scope>NUCLEOTIDE SEQUENCE</scope>
</reference>
<organism evidence="11">
    <name type="scientific">marine metagenome</name>
    <dbReference type="NCBI Taxonomy" id="408172"/>
    <lineage>
        <taxon>unclassified sequences</taxon>
        <taxon>metagenomes</taxon>
        <taxon>ecological metagenomes</taxon>
    </lineage>
</organism>
<dbReference type="CDD" id="cd00400">
    <property type="entry name" value="Voltage_gated_ClC"/>
    <property type="match status" value="1"/>
</dbReference>
<dbReference type="InterPro" id="IPR050368">
    <property type="entry name" value="ClC-type_chloride_channel"/>
</dbReference>
<dbReference type="InterPro" id="IPR001807">
    <property type="entry name" value="ClC"/>
</dbReference>
<sequence length="209" mass="22044">MKLINRIMANEEAFHLVLAAIIGVIGGLVNLAFLKLVALIQWIVFQKSGDSAVLAQDLGAFFRILVPTLGGILAGMVLLLRSHLSGIQKPTNVLEVIAVGDGRIGMRSTLVNAWSSLLSIGTGASIGREGAITHLTATFASKWGQFHQWQPYRLRLMVACGAAAGLAAAYNAPIAGALFAALVLVGNFSMNLFAPLVMASVVATMVSRF</sequence>
<evidence type="ECO:0000256" key="2">
    <source>
        <dbReference type="ARBA" id="ARBA00022448"/>
    </source>
</evidence>
<dbReference type="GO" id="GO:0034707">
    <property type="term" value="C:chloride channel complex"/>
    <property type="evidence" value="ECO:0007669"/>
    <property type="project" value="UniProtKB-KW"/>
</dbReference>
<evidence type="ECO:0000256" key="10">
    <source>
        <dbReference type="SAM" id="Phobius"/>
    </source>
</evidence>
<evidence type="ECO:0000256" key="9">
    <source>
        <dbReference type="ARBA" id="ARBA00023303"/>
    </source>
</evidence>
<dbReference type="GO" id="GO:0005254">
    <property type="term" value="F:chloride channel activity"/>
    <property type="evidence" value="ECO:0007669"/>
    <property type="project" value="UniProtKB-KW"/>
</dbReference>
<evidence type="ECO:0000313" key="11">
    <source>
        <dbReference type="EMBL" id="SVA57076.1"/>
    </source>
</evidence>
<keyword evidence="3 10" id="KW-0812">Transmembrane</keyword>
<keyword evidence="9" id="KW-0407">Ion channel</keyword>
<evidence type="ECO:0000256" key="6">
    <source>
        <dbReference type="ARBA" id="ARBA00023136"/>
    </source>
</evidence>
<feature type="transmembrane region" description="Helical" evidence="10">
    <location>
        <begin position="178"/>
        <end position="206"/>
    </location>
</feature>
<keyword evidence="7" id="KW-0869">Chloride channel</keyword>
<protein>
    <recommendedName>
        <fullName evidence="12">Chloride channel core</fullName>
    </recommendedName>
</protein>
<dbReference type="Gene3D" id="1.10.3080.10">
    <property type="entry name" value="Clc chloride channel"/>
    <property type="match status" value="1"/>
</dbReference>
<dbReference type="PANTHER" id="PTHR43427">
    <property type="entry name" value="CHLORIDE CHANNEL PROTEIN CLC-E"/>
    <property type="match status" value="1"/>
</dbReference>
<evidence type="ECO:0008006" key="12">
    <source>
        <dbReference type="Google" id="ProtNLM"/>
    </source>
</evidence>
<keyword evidence="6 10" id="KW-0472">Membrane</keyword>